<sequence length="302" mass="30772">MPLVDPVTMSSATATPNRRRRGGPSAKSSSHDDSITTTKSATNSSLSASSPSSTPPAYATSLALASRHGSPLLLLAGLALSFGGLVGSGPTQDSSNSTNTTTNTTEDGYGTGIGALAGLLVASTVVQVAAAVIGLPPAGSDAESQKKRRARKDQRKPNVIVTTFLSLLLTVLAVPLVHVVLVLFGAPFLVHAPSTLLCAGHIAVLGLFPVVFTHGTDSPGWLALISGDFFSAAAKGGLSVADAASAAGLWGTCIGAWLGAVPIPLDWDRPWQRWPVTIVVGAYVGHAVGRLLGGALQQQRRS</sequence>
<dbReference type="RefSeq" id="XP_014172495.1">
    <property type="nucleotide sequence ID" value="XM_014317020.1"/>
</dbReference>
<feature type="compositionally biased region" description="Low complexity" evidence="8">
    <location>
        <begin position="36"/>
        <end position="58"/>
    </location>
</feature>
<keyword evidence="11" id="KW-1185">Reference proteome</keyword>
<evidence type="ECO:0000256" key="5">
    <source>
        <dbReference type="ARBA" id="ARBA00022824"/>
    </source>
</evidence>
<feature type="transmembrane region" description="Helical" evidence="9">
    <location>
        <begin position="72"/>
        <end position="89"/>
    </location>
</feature>
<evidence type="ECO:0000256" key="7">
    <source>
        <dbReference type="ARBA" id="ARBA00023136"/>
    </source>
</evidence>
<keyword evidence="3" id="KW-0337">GPI-anchor biosynthesis</keyword>
<keyword evidence="7 9" id="KW-0472">Membrane</keyword>
<evidence type="ECO:0000313" key="10">
    <source>
        <dbReference type="EMBL" id="EFX03013.1"/>
    </source>
</evidence>
<dbReference type="GeneID" id="25975987"/>
<dbReference type="OrthoDB" id="17366at2759"/>
<evidence type="ECO:0000256" key="6">
    <source>
        <dbReference type="ARBA" id="ARBA00022989"/>
    </source>
</evidence>
<dbReference type="InParanoid" id="F0XG87"/>
<evidence type="ECO:0000256" key="1">
    <source>
        <dbReference type="ARBA" id="ARBA00004477"/>
    </source>
</evidence>
<reference evidence="10 11" key="1">
    <citation type="journal article" date="2011" name="Proc. Natl. Acad. Sci. U.S.A.">
        <title>Genome and transcriptome analyses of the mountain pine beetle-fungal symbiont Grosmannia clavigera, a lodgepole pine pathogen.</title>
        <authorList>
            <person name="DiGuistini S."/>
            <person name="Wang Y."/>
            <person name="Liao N.Y."/>
            <person name="Taylor G."/>
            <person name="Tanguay P."/>
            <person name="Feau N."/>
            <person name="Henrissat B."/>
            <person name="Chan S.K."/>
            <person name="Hesse-Orce U."/>
            <person name="Alamouti S.M."/>
            <person name="Tsui C.K.M."/>
            <person name="Docking R.T."/>
            <person name="Levasseur A."/>
            <person name="Haridas S."/>
            <person name="Robertson G."/>
            <person name="Birol I."/>
            <person name="Holt R.A."/>
            <person name="Marra M.A."/>
            <person name="Hamelin R.C."/>
            <person name="Hirst M."/>
            <person name="Jones S.J.M."/>
            <person name="Bohlmann J."/>
            <person name="Breuil C."/>
        </authorList>
    </citation>
    <scope>NUCLEOTIDE SEQUENCE [LARGE SCALE GENOMIC DNA]</scope>
    <source>
        <strain evidence="11">kw1407 / UAMH 11150</strain>
    </source>
</reference>
<feature type="region of interest" description="Disordered" evidence="8">
    <location>
        <begin position="1"/>
        <end position="58"/>
    </location>
</feature>
<evidence type="ECO:0000256" key="4">
    <source>
        <dbReference type="ARBA" id="ARBA00022692"/>
    </source>
</evidence>
<accession>F0XG87</accession>
<keyword evidence="5" id="KW-0256">Endoplasmic reticulum</keyword>
<evidence type="ECO:0000256" key="9">
    <source>
        <dbReference type="SAM" id="Phobius"/>
    </source>
</evidence>
<dbReference type="InterPro" id="IPR009580">
    <property type="entry name" value="GPI_biosynthesis_protein_Pig-F"/>
</dbReference>
<gene>
    <name evidence="10" type="ORF">CMQ_2942</name>
</gene>
<evidence type="ECO:0000256" key="2">
    <source>
        <dbReference type="ARBA" id="ARBA00004687"/>
    </source>
</evidence>
<dbReference type="GO" id="GO:0005789">
    <property type="term" value="C:endoplasmic reticulum membrane"/>
    <property type="evidence" value="ECO:0007669"/>
    <property type="project" value="UniProtKB-SubCell"/>
</dbReference>
<dbReference type="AlphaFoldDB" id="F0XG87"/>
<feature type="region of interest" description="Disordered" evidence="8">
    <location>
        <begin position="88"/>
        <end position="107"/>
    </location>
</feature>
<dbReference type="EMBL" id="GL629769">
    <property type="protein sequence ID" value="EFX03013.1"/>
    <property type="molecule type" value="Genomic_DNA"/>
</dbReference>
<dbReference type="HOGENOM" id="CLU_069429_0_0_1"/>
<dbReference type="Pfam" id="PF06699">
    <property type="entry name" value="PIG-F"/>
    <property type="match status" value="1"/>
</dbReference>
<dbReference type="UniPathway" id="UPA00196"/>
<proteinExistence type="predicted"/>
<comment type="subcellular location">
    <subcellularLocation>
        <location evidence="1">Endoplasmic reticulum membrane</location>
        <topology evidence="1">Multi-pass membrane protein</topology>
    </subcellularLocation>
</comment>
<dbReference type="Proteomes" id="UP000007796">
    <property type="component" value="Unassembled WGS sequence"/>
</dbReference>
<comment type="pathway">
    <text evidence="2">Glycolipid biosynthesis; glycosylphosphatidylinositol-anchor biosynthesis.</text>
</comment>
<name>F0XG87_GROCL</name>
<organism evidence="11">
    <name type="scientific">Grosmannia clavigera (strain kw1407 / UAMH 11150)</name>
    <name type="common">Blue stain fungus</name>
    <name type="synonym">Graphiocladiella clavigera</name>
    <dbReference type="NCBI Taxonomy" id="655863"/>
    <lineage>
        <taxon>Eukaryota</taxon>
        <taxon>Fungi</taxon>
        <taxon>Dikarya</taxon>
        <taxon>Ascomycota</taxon>
        <taxon>Pezizomycotina</taxon>
        <taxon>Sordariomycetes</taxon>
        <taxon>Sordariomycetidae</taxon>
        <taxon>Ophiostomatales</taxon>
        <taxon>Ophiostomataceae</taxon>
        <taxon>Leptographium</taxon>
    </lineage>
</organism>
<keyword evidence="6 9" id="KW-1133">Transmembrane helix</keyword>
<evidence type="ECO:0000313" key="11">
    <source>
        <dbReference type="Proteomes" id="UP000007796"/>
    </source>
</evidence>
<feature type="transmembrane region" description="Helical" evidence="9">
    <location>
        <begin position="109"/>
        <end position="138"/>
    </location>
</feature>
<dbReference type="eggNOG" id="KOG3144">
    <property type="taxonomic scope" value="Eukaryota"/>
</dbReference>
<keyword evidence="4 9" id="KW-0812">Transmembrane</keyword>
<feature type="transmembrane region" description="Helical" evidence="9">
    <location>
        <begin position="159"/>
        <end position="184"/>
    </location>
</feature>
<protein>
    <submittedName>
        <fullName evidence="10">GPI-anchor biosynthesis protein</fullName>
    </submittedName>
</protein>
<feature type="compositionally biased region" description="Low complexity" evidence="8">
    <location>
        <begin position="94"/>
        <end position="105"/>
    </location>
</feature>
<evidence type="ECO:0000256" key="8">
    <source>
        <dbReference type="SAM" id="MobiDB-lite"/>
    </source>
</evidence>
<dbReference type="GO" id="GO:0006506">
    <property type="term" value="P:GPI anchor biosynthetic process"/>
    <property type="evidence" value="ECO:0007669"/>
    <property type="project" value="UniProtKB-UniPathway"/>
</dbReference>
<dbReference type="STRING" id="655863.F0XG87"/>
<evidence type="ECO:0000256" key="3">
    <source>
        <dbReference type="ARBA" id="ARBA00022502"/>
    </source>
</evidence>